<evidence type="ECO:0000313" key="3">
    <source>
        <dbReference type="Proteomes" id="UP001642483"/>
    </source>
</evidence>
<evidence type="ECO:0000313" key="2">
    <source>
        <dbReference type="EMBL" id="CAK8676033.1"/>
    </source>
</evidence>
<evidence type="ECO:0000256" key="1">
    <source>
        <dbReference type="SAM" id="SignalP"/>
    </source>
</evidence>
<reference evidence="2 3" key="1">
    <citation type="submission" date="2024-02" db="EMBL/GenBank/DDBJ databases">
        <authorList>
            <person name="Daric V."/>
            <person name="Darras S."/>
        </authorList>
    </citation>
    <scope>NUCLEOTIDE SEQUENCE [LARGE SCALE GENOMIC DNA]</scope>
</reference>
<keyword evidence="1" id="KW-0732">Signal</keyword>
<protein>
    <submittedName>
        <fullName evidence="2">Uncharacterized protein</fullName>
    </submittedName>
</protein>
<feature type="chain" id="PRO_5045903656" evidence="1">
    <location>
        <begin position="19"/>
        <end position="143"/>
    </location>
</feature>
<sequence length="143" mass="15921">MLFKMLVLFLGIYPFVLQSFVTALPTPQNQQKLQEASVGSSNILSSAWNEMIMLQKRPEFLGIIPDDVEIRTPSAKTKVHNSKCTDIGETCSTSAECCSYPSVVCVVYVSGSSWGTFCSPRWMVNLLEHKGDLMEDSDKRTGF</sequence>
<proteinExistence type="predicted"/>
<dbReference type="Proteomes" id="UP001642483">
    <property type="component" value="Unassembled WGS sequence"/>
</dbReference>
<comment type="caution">
    <text evidence="2">The sequence shown here is derived from an EMBL/GenBank/DDBJ whole genome shotgun (WGS) entry which is preliminary data.</text>
</comment>
<feature type="signal peptide" evidence="1">
    <location>
        <begin position="1"/>
        <end position="18"/>
    </location>
</feature>
<accession>A0ABP0FB34</accession>
<organism evidence="2 3">
    <name type="scientific">Clavelina lepadiformis</name>
    <name type="common">Light-bulb sea squirt</name>
    <name type="synonym">Ascidia lepadiformis</name>
    <dbReference type="NCBI Taxonomy" id="159417"/>
    <lineage>
        <taxon>Eukaryota</taxon>
        <taxon>Metazoa</taxon>
        <taxon>Chordata</taxon>
        <taxon>Tunicata</taxon>
        <taxon>Ascidiacea</taxon>
        <taxon>Aplousobranchia</taxon>
        <taxon>Clavelinidae</taxon>
        <taxon>Clavelina</taxon>
    </lineage>
</organism>
<name>A0ABP0FB34_CLALP</name>
<keyword evidence="3" id="KW-1185">Reference proteome</keyword>
<gene>
    <name evidence="2" type="ORF">CVLEPA_LOCUS5540</name>
</gene>
<dbReference type="EMBL" id="CAWYQH010000024">
    <property type="protein sequence ID" value="CAK8676033.1"/>
    <property type="molecule type" value="Genomic_DNA"/>
</dbReference>